<accession>A0A127PFE8</accession>
<dbReference type="SUPFAM" id="SSF55729">
    <property type="entry name" value="Acyl-CoA N-acyltransferases (Nat)"/>
    <property type="match status" value="1"/>
</dbReference>
<keyword evidence="2" id="KW-0012">Acyltransferase</keyword>
<dbReference type="PANTHER" id="PTHR43877:SF1">
    <property type="entry name" value="ACETYLTRANSFERASE"/>
    <property type="match status" value="1"/>
</dbReference>
<gene>
    <name evidence="4" type="ORF">CFter6_3498</name>
</gene>
<keyword evidence="1 4" id="KW-0808">Transferase</keyword>
<dbReference type="PATRIC" id="fig|158899.10.peg.3476"/>
<dbReference type="CDD" id="cd04301">
    <property type="entry name" value="NAT_SF"/>
    <property type="match status" value="1"/>
</dbReference>
<organism evidence="4">
    <name type="scientific">Collimonas fungivorans</name>
    <dbReference type="NCBI Taxonomy" id="158899"/>
    <lineage>
        <taxon>Bacteria</taxon>
        <taxon>Pseudomonadati</taxon>
        <taxon>Pseudomonadota</taxon>
        <taxon>Betaproteobacteria</taxon>
        <taxon>Burkholderiales</taxon>
        <taxon>Oxalobacteraceae</taxon>
        <taxon>Collimonas</taxon>
    </lineage>
</organism>
<feature type="domain" description="N-acetyltransferase" evidence="3">
    <location>
        <begin position="15"/>
        <end position="190"/>
    </location>
</feature>
<dbReference type="RefSeq" id="WP_061540776.1">
    <property type="nucleotide sequence ID" value="NZ_CP013232.1"/>
</dbReference>
<dbReference type="GO" id="GO:0016747">
    <property type="term" value="F:acyltransferase activity, transferring groups other than amino-acyl groups"/>
    <property type="evidence" value="ECO:0007669"/>
    <property type="project" value="InterPro"/>
</dbReference>
<dbReference type="Proteomes" id="UP000072421">
    <property type="component" value="Chromosome"/>
</dbReference>
<reference evidence="4 5" key="1">
    <citation type="submission" date="2015-11" db="EMBL/GenBank/DDBJ databases">
        <title>Exploring the genomic traits of fungus-feeding bacterial genus Collimonas.</title>
        <authorList>
            <person name="Song C."/>
            <person name="Schmidt R."/>
            <person name="de Jager V."/>
            <person name="Krzyzanowska D."/>
            <person name="Jongedijk E."/>
            <person name="Cankar K."/>
            <person name="Beekwilder J."/>
            <person name="van Veen A."/>
            <person name="de Boer W."/>
            <person name="van Veen J.A."/>
            <person name="Garbeva P."/>
        </authorList>
    </citation>
    <scope>NUCLEOTIDE SEQUENCE [LARGE SCALE GENOMIC DNA]</scope>
    <source>
        <strain evidence="4 5">Ter6</strain>
    </source>
</reference>
<dbReference type="AlphaFoldDB" id="A0A127PFE8"/>
<dbReference type="EMBL" id="CP013232">
    <property type="protein sequence ID" value="AMO96131.1"/>
    <property type="molecule type" value="Genomic_DNA"/>
</dbReference>
<evidence type="ECO:0000313" key="5">
    <source>
        <dbReference type="Proteomes" id="UP000072421"/>
    </source>
</evidence>
<dbReference type="InterPro" id="IPR000182">
    <property type="entry name" value="GNAT_dom"/>
</dbReference>
<dbReference type="InterPro" id="IPR016181">
    <property type="entry name" value="Acyl_CoA_acyltransferase"/>
</dbReference>
<evidence type="ECO:0000313" key="4">
    <source>
        <dbReference type="EMBL" id="AMO96131.1"/>
    </source>
</evidence>
<dbReference type="InterPro" id="IPR050832">
    <property type="entry name" value="Bact_Acetyltransf"/>
</dbReference>
<dbReference type="PANTHER" id="PTHR43877">
    <property type="entry name" value="AMINOALKYLPHOSPHONATE N-ACETYLTRANSFERASE-RELATED-RELATED"/>
    <property type="match status" value="1"/>
</dbReference>
<dbReference type="PROSITE" id="PS51186">
    <property type="entry name" value="GNAT"/>
    <property type="match status" value="1"/>
</dbReference>
<evidence type="ECO:0000256" key="2">
    <source>
        <dbReference type="ARBA" id="ARBA00023315"/>
    </source>
</evidence>
<dbReference type="Gene3D" id="3.40.630.30">
    <property type="match status" value="1"/>
</dbReference>
<proteinExistence type="predicted"/>
<name>A0A127PFE8_9BURK</name>
<dbReference type="Pfam" id="PF00583">
    <property type="entry name" value="Acetyltransf_1"/>
    <property type="match status" value="1"/>
</dbReference>
<evidence type="ECO:0000256" key="1">
    <source>
        <dbReference type="ARBA" id="ARBA00022679"/>
    </source>
</evidence>
<protein>
    <submittedName>
        <fullName evidence="4">Acetyltransferase family protein</fullName>
    </submittedName>
</protein>
<evidence type="ECO:0000259" key="3">
    <source>
        <dbReference type="PROSITE" id="PS51186"/>
    </source>
</evidence>
<sequence>MQPEAPAASHREPAFSLRPAQMADVPVLEALIARSGVGLSTGFYSDQQAAAVTRYVFGVDTQLIADQTYFIIEDGAKAVACGGWSKRRTLFGGDRAKSGPDPLLDPSQEAARIRAFFVDPGMERRGLGSQLMRHCTRQAALNGFGTLELVATLPGEPLYLAFGFAVIERFELDLAGGIQVPVTRMRKNIGSA</sequence>